<feature type="transmembrane region" description="Helical" evidence="1">
    <location>
        <begin position="94"/>
        <end position="113"/>
    </location>
</feature>
<keyword evidence="1" id="KW-1133">Transmembrane helix</keyword>
<protein>
    <submittedName>
        <fullName evidence="2">Uncharacterized protein</fullName>
    </submittedName>
</protein>
<evidence type="ECO:0000256" key="1">
    <source>
        <dbReference type="SAM" id="Phobius"/>
    </source>
</evidence>
<gene>
    <name evidence="2" type="ORF">S01H1_34421</name>
</gene>
<feature type="transmembrane region" description="Helical" evidence="1">
    <location>
        <begin position="49"/>
        <end position="65"/>
    </location>
</feature>
<sequence length="230" mass="25923">MSSFKKYLVSDYSIIVLFSILLLFFIQTLSDLVERIYAYALLNLEPDENILGLVFLLAPLVLLFFWKKIPDIVLLISGELIIVSRLIGPLTSGLWVYIFAGLSVASFLVFFPAMIIRMKNKEHKIGFDLGISLAIAVSLSILFRAANATIDISQYGWYQIIGWVLGIIASLILIGLYLKFSKQLVEEVAAKGEDTKSSFWKILGLSMGIFSIFITIWFTFMSPTVIARWT</sequence>
<name>X0UD77_9ZZZZ</name>
<dbReference type="AlphaFoldDB" id="X0UD77"/>
<dbReference type="EMBL" id="BARS01021430">
    <property type="protein sequence ID" value="GAG03520.1"/>
    <property type="molecule type" value="Genomic_DNA"/>
</dbReference>
<feature type="transmembrane region" description="Helical" evidence="1">
    <location>
        <begin position="199"/>
        <end position="220"/>
    </location>
</feature>
<feature type="transmembrane region" description="Helical" evidence="1">
    <location>
        <begin position="125"/>
        <end position="145"/>
    </location>
</feature>
<organism evidence="2">
    <name type="scientific">marine sediment metagenome</name>
    <dbReference type="NCBI Taxonomy" id="412755"/>
    <lineage>
        <taxon>unclassified sequences</taxon>
        <taxon>metagenomes</taxon>
        <taxon>ecological metagenomes</taxon>
    </lineage>
</organism>
<evidence type="ECO:0000313" key="2">
    <source>
        <dbReference type="EMBL" id="GAG03520.1"/>
    </source>
</evidence>
<feature type="transmembrane region" description="Helical" evidence="1">
    <location>
        <begin position="157"/>
        <end position="178"/>
    </location>
</feature>
<accession>X0UD77</accession>
<feature type="transmembrane region" description="Helical" evidence="1">
    <location>
        <begin position="72"/>
        <end position="88"/>
    </location>
</feature>
<proteinExistence type="predicted"/>
<feature type="non-terminal residue" evidence="2">
    <location>
        <position position="230"/>
    </location>
</feature>
<reference evidence="2" key="1">
    <citation type="journal article" date="2014" name="Front. Microbiol.">
        <title>High frequency of phylogenetically diverse reductive dehalogenase-homologous genes in deep subseafloor sedimentary metagenomes.</title>
        <authorList>
            <person name="Kawai M."/>
            <person name="Futagami T."/>
            <person name="Toyoda A."/>
            <person name="Takaki Y."/>
            <person name="Nishi S."/>
            <person name="Hori S."/>
            <person name="Arai W."/>
            <person name="Tsubouchi T."/>
            <person name="Morono Y."/>
            <person name="Uchiyama I."/>
            <person name="Ito T."/>
            <person name="Fujiyama A."/>
            <person name="Inagaki F."/>
            <person name="Takami H."/>
        </authorList>
    </citation>
    <scope>NUCLEOTIDE SEQUENCE</scope>
    <source>
        <strain evidence="2">Expedition CK06-06</strain>
    </source>
</reference>
<comment type="caution">
    <text evidence="2">The sequence shown here is derived from an EMBL/GenBank/DDBJ whole genome shotgun (WGS) entry which is preliminary data.</text>
</comment>
<keyword evidence="1" id="KW-0472">Membrane</keyword>
<keyword evidence="1" id="KW-0812">Transmembrane</keyword>
<feature type="transmembrane region" description="Helical" evidence="1">
    <location>
        <begin position="12"/>
        <end position="29"/>
    </location>
</feature>